<gene>
    <name evidence="1" type="ORF">JKP88DRAFT_245732</name>
</gene>
<protein>
    <submittedName>
        <fullName evidence="1">Uncharacterized protein</fullName>
    </submittedName>
</protein>
<sequence>MVMQTRKKARAGSASARVMNQAGRHKCHMHAYADLHLNNSFLPGQIECLTVTSLCPVIRRRTMPHACSLSPSIRFTTNTFAAFREHCCSWRHMETLGDPSERVPTRFVDPRHEDPEGFARLPAVRQWAALHKHVATVMRYFHAPPADRRAQATLDKILQRARETLYELADEDELNDDELEHDLALVTVSNTLRQRAITCDADFRECGLWTGSWAREMVVDGWASWCTRDFTSSCMMLSCITGNDYGLLEVMQTRKKARDGSFSASVMQHAELLQCMVEYLGDDKDLCSEARLSRVACSDKVWSVVLKRFSQEFPLREWEFASIPGFTTDTYAAFREHCCSWHHRENRMDPRERVPARFVDPRHDDPEGFAQLPAVRQWAALHKHVTTVMQYFHAPPADRRAQATVDSIVQCAQEVLYEFAEDDELDDAELEHELALITTSSALRGRAEWCVDQFRDHGLWPLSVARDMVVDGWASWCTGEYASKRLLLCCVSDSDWGI</sequence>
<evidence type="ECO:0000313" key="1">
    <source>
        <dbReference type="EMBL" id="KAG5182296.1"/>
    </source>
</evidence>
<reference evidence="1" key="1">
    <citation type="submission" date="2021-02" db="EMBL/GenBank/DDBJ databases">
        <title>First Annotated Genome of the Yellow-green Alga Tribonema minus.</title>
        <authorList>
            <person name="Mahan K.M."/>
        </authorList>
    </citation>
    <scope>NUCLEOTIDE SEQUENCE</scope>
    <source>
        <strain evidence="1">UTEX B ZZ1240</strain>
    </source>
</reference>
<dbReference type="Proteomes" id="UP000664859">
    <property type="component" value="Unassembled WGS sequence"/>
</dbReference>
<evidence type="ECO:0000313" key="2">
    <source>
        <dbReference type="Proteomes" id="UP000664859"/>
    </source>
</evidence>
<keyword evidence="2" id="KW-1185">Reference proteome</keyword>
<name>A0A835YVI4_9STRA</name>
<accession>A0A835YVI4</accession>
<comment type="caution">
    <text evidence="1">The sequence shown here is derived from an EMBL/GenBank/DDBJ whole genome shotgun (WGS) entry which is preliminary data.</text>
</comment>
<proteinExistence type="predicted"/>
<dbReference type="EMBL" id="JAFCMP010000257">
    <property type="protein sequence ID" value="KAG5182296.1"/>
    <property type="molecule type" value="Genomic_DNA"/>
</dbReference>
<dbReference type="AlphaFoldDB" id="A0A835YVI4"/>
<organism evidence="1 2">
    <name type="scientific">Tribonema minus</name>
    <dbReference type="NCBI Taxonomy" id="303371"/>
    <lineage>
        <taxon>Eukaryota</taxon>
        <taxon>Sar</taxon>
        <taxon>Stramenopiles</taxon>
        <taxon>Ochrophyta</taxon>
        <taxon>PX clade</taxon>
        <taxon>Xanthophyceae</taxon>
        <taxon>Tribonematales</taxon>
        <taxon>Tribonemataceae</taxon>
        <taxon>Tribonema</taxon>
    </lineage>
</organism>